<protein>
    <submittedName>
        <fullName evidence="1">Uncharacterized protein</fullName>
    </submittedName>
</protein>
<organism evidence="1 2">
    <name type="scientific">Planctomyces bekefii</name>
    <dbReference type="NCBI Taxonomy" id="1653850"/>
    <lineage>
        <taxon>Bacteria</taxon>
        <taxon>Pseudomonadati</taxon>
        <taxon>Planctomycetota</taxon>
        <taxon>Planctomycetia</taxon>
        <taxon>Planctomycetales</taxon>
        <taxon>Planctomycetaceae</taxon>
        <taxon>Planctomyces</taxon>
    </lineage>
</organism>
<name>A0A5C6M365_9PLAN</name>
<dbReference type="EMBL" id="SRHE01000570">
    <property type="protein sequence ID" value="TWW08643.1"/>
    <property type="molecule type" value="Genomic_DNA"/>
</dbReference>
<reference evidence="1 2" key="2">
    <citation type="submission" date="2019-08" db="EMBL/GenBank/DDBJ databases">
        <authorList>
            <person name="Henke P."/>
        </authorList>
    </citation>
    <scope>NUCLEOTIDE SEQUENCE [LARGE SCALE GENOMIC DNA]</scope>
    <source>
        <strain evidence="1">Phe10_nw2017</strain>
    </source>
</reference>
<evidence type="ECO:0000313" key="2">
    <source>
        <dbReference type="Proteomes" id="UP000321083"/>
    </source>
</evidence>
<evidence type="ECO:0000313" key="1">
    <source>
        <dbReference type="EMBL" id="TWW08643.1"/>
    </source>
</evidence>
<dbReference type="AlphaFoldDB" id="A0A5C6M365"/>
<accession>A0A5C6M365</accession>
<keyword evidence="2" id="KW-1185">Reference proteome</keyword>
<sequence>GADTFSRLAAGTNGYLLTADSAEATGLKWAAPAGGGGKVLQVIQDLQTGLVQTTSTSFQSTGLSVSITPSSATSKVLVLGGISVSKNCW</sequence>
<comment type="caution">
    <text evidence="1">The sequence shown here is derived from an EMBL/GenBank/DDBJ whole genome shotgun (WGS) entry which is preliminary data.</text>
</comment>
<dbReference type="Proteomes" id="UP000321083">
    <property type="component" value="Unassembled WGS sequence"/>
</dbReference>
<gene>
    <name evidence="1" type="ORF">E3A20_22330</name>
</gene>
<reference evidence="1 2" key="1">
    <citation type="submission" date="2019-08" db="EMBL/GenBank/DDBJ databases">
        <title>100 year-old enigma solved: identification of Planctomyces bekefii, the type genus and species of the phylum Planctomycetes.</title>
        <authorList>
            <person name="Svetlana D.N."/>
            <person name="Overmann J."/>
        </authorList>
    </citation>
    <scope>NUCLEOTIDE SEQUENCE [LARGE SCALE GENOMIC DNA]</scope>
    <source>
        <strain evidence="1">Phe10_nw2017</strain>
    </source>
</reference>
<proteinExistence type="predicted"/>
<feature type="non-terminal residue" evidence="1">
    <location>
        <position position="1"/>
    </location>
</feature>